<dbReference type="GO" id="GO:0000976">
    <property type="term" value="F:transcription cis-regulatory region binding"/>
    <property type="evidence" value="ECO:0007669"/>
    <property type="project" value="TreeGrafter"/>
</dbReference>
<dbReference type="Proteomes" id="UP000326611">
    <property type="component" value="Unassembled WGS sequence"/>
</dbReference>
<dbReference type="InterPro" id="IPR009057">
    <property type="entry name" value="Homeodomain-like_sf"/>
</dbReference>
<organism evidence="5 6">
    <name type="scientific">Pseudomonas fluorescens</name>
    <dbReference type="NCBI Taxonomy" id="294"/>
    <lineage>
        <taxon>Bacteria</taxon>
        <taxon>Pseudomonadati</taxon>
        <taxon>Pseudomonadota</taxon>
        <taxon>Gammaproteobacteria</taxon>
        <taxon>Pseudomonadales</taxon>
        <taxon>Pseudomonadaceae</taxon>
        <taxon>Pseudomonas</taxon>
    </lineage>
</organism>
<keyword evidence="3" id="KW-0804">Transcription</keyword>
<dbReference type="Pfam" id="PF12625">
    <property type="entry name" value="Arabinose_bd"/>
    <property type="match status" value="1"/>
</dbReference>
<dbReference type="Pfam" id="PF12833">
    <property type="entry name" value="HTH_18"/>
    <property type="match status" value="1"/>
</dbReference>
<reference evidence="5 6" key="1">
    <citation type="submission" date="2019-09" db="EMBL/GenBank/DDBJ databases">
        <authorList>
            <person name="Chandra G."/>
            <person name="Truman W A."/>
        </authorList>
    </citation>
    <scope>NUCLEOTIDE SEQUENCE [LARGE SCALE GENOMIC DNA]</scope>
    <source>
        <strain evidence="5">PS918</strain>
    </source>
</reference>
<proteinExistence type="predicted"/>
<dbReference type="InterPro" id="IPR020449">
    <property type="entry name" value="Tscrpt_reg_AraC-type_HTH"/>
</dbReference>
<dbReference type="SMART" id="SM00342">
    <property type="entry name" value="HTH_ARAC"/>
    <property type="match status" value="1"/>
</dbReference>
<dbReference type="GO" id="GO:0005829">
    <property type="term" value="C:cytosol"/>
    <property type="evidence" value="ECO:0007669"/>
    <property type="project" value="TreeGrafter"/>
</dbReference>
<dbReference type="PANTHER" id="PTHR47894:SF1">
    <property type="entry name" value="HTH-TYPE TRANSCRIPTIONAL REGULATOR VQSM"/>
    <property type="match status" value="1"/>
</dbReference>
<accession>A0A5E7SYM8</accession>
<dbReference type="InterPro" id="IPR032687">
    <property type="entry name" value="AraC-type_N"/>
</dbReference>
<dbReference type="SUPFAM" id="SSF46689">
    <property type="entry name" value="Homeodomain-like"/>
    <property type="match status" value="1"/>
</dbReference>
<keyword evidence="1" id="KW-0805">Transcription regulation</keyword>
<sequence length="357" mass="40954">MPKLFNGTDVFCHLNCGERYVQMREKDSVAAYFVQAMIHGLGDDPQRVQAVLEQAGIDPALVRQPTARVPANAFAALWLIQIRELNDEFFGLDSHGMPPGAFALICRALIQEPDLHKAMRQCLANFALFLRDFRGTLTVRGKRAVISLDNHCTHDDVSRFGEETFLVLMISLLCWLGGRRIPIDRADFRHKRVSLSDDPLLWGPNLTFGSERTEIEFASHYLRLPVVQDLASLKVFLRTAPQWLVIRFRNQHGLASQVHQRLRNSHYSDWPTLQAFALEQHLSPSTFRRKLEREGCSYQEIKDEVRRAVAFEQLRQSRASISDIAEHLGFQEPSAFHRAFKKWTGESPGRYRARFQG</sequence>
<evidence type="ECO:0000256" key="3">
    <source>
        <dbReference type="ARBA" id="ARBA00023163"/>
    </source>
</evidence>
<protein>
    <submittedName>
        <fullName evidence="5">Putative HTH-type transcriptional regulator</fullName>
    </submittedName>
</protein>
<evidence type="ECO:0000313" key="6">
    <source>
        <dbReference type="Proteomes" id="UP000326611"/>
    </source>
</evidence>
<feature type="domain" description="HTH araC/xylS-type" evidence="4">
    <location>
        <begin position="256"/>
        <end position="354"/>
    </location>
</feature>
<dbReference type="Gene3D" id="1.10.10.60">
    <property type="entry name" value="Homeodomain-like"/>
    <property type="match status" value="1"/>
</dbReference>
<evidence type="ECO:0000256" key="2">
    <source>
        <dbReference type="ARBA" id="ARBA00023125"/>
    </source>
</evidence>
<dbReference type="InterPro" id="IPR018060">
    <property type="entry name" value="HTH_AraC"/>
</dbReference>
<evidence type="ECO:0000256" key="1">
    <source>
        <dbReference type="ARBA" id="ARBA00023015"/>
    </source>
</evidence>
<dbReference type="PANTHER" id="PTHR47894">
    <property type="entry name" value="HTH-TYPE TRANSCRIPTIONAL REGULATOR GADX"/>
    <property type="match status" value="1"/>
</dbReference>
<evidence type="ECO:0000259" key="4">
    <source>
        <dbReference type="PROSITE" id="PS01124"/>
    </source>
</evidence>
<dbReference type="PROSITE" id="PS01124">
    <property type="entry name" value="HTH_ARAC_FAMILY_2"/>
    <property type="match status" value="1"/>
</dbReference>
<dbReference type="PRINTS" id="PR00032">
    <property type="entry name" value="HTHARAC"/>
</dbReference>
<dbReference type="EMBL" id="CABVIY010000004">
    <property type="protein sequence ID" value="VVP90717.1"/>
    <property type="molecule type" value="Genomic_DNA"/>
</dbReference>
<name>A0A5E7SYM8_PSEFL</name>
<keyword evidence="2" id="KW-0238">DNA-binding</keyword>
<gene>
    <name evidence="5" type="ORF">PS918_03206</name>
</gene>
<evidence type="ECO:0000313" key="5">
    <source>
        <dbReference type="EMBL" id="VVP90717.1"/>
    </source>
</evidence>
<dbReference type="GO" id="GO:0003700">
    <property type="term" value="F:DNA-binding transcription factor activity"/>
    <property type="evidence" value="ECO:0007669"/>
    <property type="project" value="InterPro"/>
</dbReference>
<dbReference type="AlphaFoldDB" id="A0A5E7SYM8"/>